<evidence type="ECO:0000256" key="1">
    <source>
        <dbReference type="SAM" id="SignalP"/>
    </source>
</evidence>
<sequence>MNRPIVPNRRDVLAGLGAAGLVGLAGPAAAQSYNRESPRTFSPNEVVTAGHRFFGTTSRGLANLVERATQQWGHPTAYILGQEGSGAFVAGLRYGEGMLYTKDGGDTKVFWQGPSLGFDFGGDGARTMMLAYRVRGPRDLYRRFVGIDGSAYLVGGLGMTALGADNMLIVPIRTGVGARLGVNGGYLKFTPSATWNPF</sequence>
<dbReference type="OrthoDB" id="9796051at2"/>
<name>A0A4D7QF20_9HYPH</name>
<feature type="signal peptide" evidence="1">
    <location>
        <begin position="1"/>
        <end position="30"/>
    </location>
</feature>
<reference evidence="2 3" key="1">
    <citation type="submission" date="2019-04" db="EMBL/GenBank/DDBJ databases">
        <title>Phreatobacter aquaticus sp. nov.</title>
        <authorList>
            <person name="Choi A."/>
            <person name="Baek K."/>
        </authorList>
    </citation>
    <scope>NUCLEOTIDE SEQUENCE [LARGE SCALE GENOMIC DNA]</scope>
    <source>
        <strain evidence="2 3">NMCR1094</strain>
    </source>
</reference>
<dbReference type="InterPro" id="IPR006311">
    <property type="entry name" value="TAT_signal"/>
</dbReference>
<dbReference type="EMBL" id="CP039865">
    <property type="protein sequence ID" value="QCK84389.1"/>
    <property type="molecule type" value="Genomic_DNA"/>
</dbReference>
<protein>
    <submittedName>
        <fullName evidence="2">DUF1134 domain-containing protein</fullName>
    </submittedName>
</protein>
<evidence type="ECO:0000313" key="2">
    <source>
        <dbReference type="EMBL" id="QCK84389.1"/>
    </source>
</evidence>
<dbReference type="AlphaFoldDB" id="A0A4D7QF20"/>
<evidence type="ECO:0000313" key="3">
    <source>
        <dbReference type="Proteomes" id="UP000298588"/>
    </source>
</evidence>
<proteinExistence type="predicted"/>
<dbReference type="RefSeq" id="WP_137097725.1">
    <property type="nucleotide sequence ID" value="NZ_CP039865.1"/>
</dbReference>
<dbReference type="PIRSF" id="PIRSF033924">
    <property type="entry name" value="UCP033924"/>
    <property type="match status" value="1"/>
</dbReference>
<dbReference type="InterPro" id="IPR008325">
    <property type="entry name" value="EipA-like"/>
</dbReference>
<dbReference type="Pfam" id="PF06577">
    <property type="entry name" value="EipA"/>
    <property type="match status" value="1"/>
</dbReference>
<keyword evidence="3" id="KW-1185">Reference proteome</keyword>
<feature type="chain" id="PRO_5020809043" evidence="1">
    <location>
        <begin position="31"/>
        <end position="198"/>
    </location>
</feature>
<organism evidence="2 3">
    <name type="scientific">Phreatobacter aquaticus</name>
    <dbReference type="NCBI Taxonomy" id="2570229"/>
    <lineage>
        <taxon>Bacteria</taxon>
        <taxon>Pseudomonadati</taxon>
        <taxon>Pseudomonadota</taxon>
        <taxon>Alphaproteobacteria</taxon>
        <taxon>Hyphomicrobiales</taxon>
        <taxon>Phreatobacteraceae</taxon>
        <taxon>Phreatobacter</taxon>
    </lineage>
</organism>
<dbReference type="PROSITE" id="PS51318">
    <property type="entry name" value="TAT"/>
    <property type="match status" value="1"/>
</dbReference>
<gene>
    <name evidence="2" type="ORF">E8L99_00545</name>
</gene>
<keyword evidence="1" id="KW-0732">Signal</keyword>
<accession>A0A4D7QF20</accession>
<dbReference type="KEGG" id="paqt:E8L99_00545"/>
<dbReference type="Proteomes" id="UP000298588">
    <property type="component" value="Chromosome"/>
</dbReference>